<protein>
    <submittedName>
        <fullName evidence="1">Uncharacterized protein</fullName>
    </submittedName>
</protein>
<comment type="caution">
    <text evidence="1">The sequence shown here is derived from an EMBL/GenBank/DDBJ whole genome shotgun (WGS) entry which is preliminary data.</text>
</comment>
<reference evidence="2" key="1">
    <citation type="journal article" date="2019" name="Int. J. Syst. Evol. Microbiol.">
        <title>The Global Catalogue of Microorganisms (GCM) 10K type strain sequencing project: providing services to taxonomists for standard genome sequencing and annotation.</title>
        <authorList>
            <consortium name="The Broad Institute Genomics Platform"/>
            <consortium name="The Broad Institute Genome Sequencing Center for Infectious Disease"/>
            <person name="Wu L."/>
            <person name="Ma J."/>
        </authorList>
    </citation>
    <scope>NUCLEOTIDE SEQUENCE [LARGE SCALE GENOMIC DNA]</scope>
    <source>
        <strain evidence="2">JCM 4866</strain>
    </source>
</reference>
<accession>A0ABQ2WWI4</accession>
<organism evidence="1 2">
    <name type="scientific">Streptomyces lomondensis</name>
    <dbReference type="NCBI Taxonomy" id="68229"/>
    <lineage>
        <taxon>Bacteria</taxon>
        <taxon>Bacillati</taxon>
        <taxon>Actinomycetota</taxon>
        <taxon>Actinomycetes</taxon>
        <taxon>Kitasatosporales</taxon>
        <taxon>Streptomycetaceae</taxon>
        <taxon>Streptomyces</taxon>
    </lineage>
</organism>
<proteinExistence type="predicted"/>
<dbReference type="Proteomes" id="UP000617743">
    <property type="component" value="Unassembled WGS sequence"/>
</dbReference>
<name>A0ABQ2WWI4_9ACTN</name>
<evidence type="ECO:0000313" key="2">
    <source>
        <dbReference type="Proteomes" id="UP000617743"/>
    </source>
</evidence>
<sequence>MNAESHDHWCGYRLREGTVDLPVQLLSRTCAALTCREDGAAAGPYAISRPAGGVVSWAMRSTRGSPKDVLLTGIGRGYRRVTSI</sequence>
<dbReference type="EMBL" id="BMWC01000001">
    <property type="protein sequence ID" value="GGW81085.1"/>
    <property type="molecule type" value="Genomic_DNA"/>
</dbReference>
<keyword evidence="2" id="KW-1185">Reference proteome</keyword>
<evidence type="ECO:0000313" key="1">
    <source>
        <dbReference type="EMBL" id="GGW81085.1"/>
    </source>
</evidence>
<gene>
    <name evidence="1" type="ORF">GCM10010383_06210</name>
</gene>